<evidence type="ECO:0000256" key="1">
    <source>
        <dbReference type="SAM" id="SignalP"/>
    </source>
</evidence>
<protein>
    <recommendedName>
        <fullName evidence="4">DUF4382 domain-containing protein</fullName>
    </recommendedName>
</protein>
<feature type="signal peptide" evidence="1">
    <location>
        <begin position="1"/>
        <end position="21"/>
    </location>
</feature>
<evidence type="ECO:0008006" key="4">
    <source>
        <dbReference type="Google" id="ProtNLM"/>
    </source>
</evidence>
<sequence length="212" mass="23753">MKKKYVLLCLLLFYFITGCENDPELVTFFFAQNAVPNRNAVSLQSGVESGNLFDVVVHLGAYEQIPQNKNPVAAGNLLAAPPYRPSLLVDVRRVSFTLEYWNAIFEFLLQYEPGDFFESKSKTGIVHYNIGQPTATEDGLTHLSVDISIDSAIDVGRLYSEKGDLITLKFRGKRAGTVPLNFADRHGEVYNSEGERLTGISWYPGIVENFYN</sequence>
<dbReference type="EMBL" id="JBHPBY010000098">
    <property type="protein sequence ID" value="MFC1850418.1"/>
    <property type="molecule type" value="Genomic_DNA"/>
</dbReference>
<dbReference type="Proteomes" id="UP001594351">
    <property type="component" value="Unassembled WGS sequence"/>
</dbReference>
<keyword evidence="3" id="KW-1185">Reference proteome</keyword>
<evidence type="ECO:0000313" key="2">
    <source>
        <dbReference type="EMBL" id="MFC1850418.1"/>
    </source>
</evidence>
<dbReference type="PROSITE" id="PS51257">
    <property type="entry name" value="PROKAR_LIPOPROTEIN"/>
    <property type="match status" value="1"/>
</dbReference>
<reference evidence="2 3" key="1">
    <citation type="submission" date="2024-09" db="EMBL/GenBank/DDBJ databases">
        <title>Laminarin stimulates single cell rates of sulfate reduction while oxygen inhibits transcriptomic activity in coastal marine sediment.</title>
        <authorList>
            <person name="Lindsay M."/>
            <person name="Orcutt B."/>
            <person name="Emerson D."/>
            <person name="Stepanauskas R."/>
            <person name="D'Angelo T."/>
        </authorList>
    </citation>
    <scope>NUCLEOTIDE SEQUENCE [LARGE SCALE GENOMIC DNA]</scope>
    <source>
        <strain evidence="2">SAG AM-311-K15</strain>
    </source>
</reference>
<comment type="caution">
    <text evidence="2">The sequence shown here is derived from an EMBL/GenBank/DDBJ whole genome shotgun (WGS) entry which is preliminary data.</text>
</comment>
<organism evidence="2 3">
    <name type="scientific">candidate division CSSED10-310 bacterium</name>
    <dbReference type="NCBI Taxonomy" id="2855610"/>
    <lineage>
        <taxon>Bacteria</taxon>
        <taxon>Bacteria division CSSED10-310</taxon>
    </lineage>
</organism>
<proteinExistence type="predicted"/>
<keyword evidence="1" id="KW-0732">Signal</keyword>
<evidence type="ECO:0000313" key="3">
    <source>
        <dbReference type="Proteomes" id="UP001594351"/>
    </source>
</evidence>
<accession>A0ABV6YW54</accession>
<name>A0ABV6YW54_UNCC1</name>
<gene>
    <name evidence="2" type="ORF">ACFL27_09535</name>
</gene>
<feature type="chain" id="PRO_5046044661" description="DUF4382 domain-containing protein" evidence="1">
    <location>
        <begin position="22"/>
        <end position="212"/>
    </location>
</feature>